<dbReference type="CDD" id="cd01166">
    <property type="entry name" value="KdgK"/>
    <property type="match status" value="1"/>
</dbReference>
<accession>L1N188</accession>
<dbReference type="GO" id="GO:0016301">
    <property type="term" value="F:kinase activity"/>
    <property type="evidence" value="ECO:0007669"/>
    <property type="project" value="UniProtKB-KW"/>
</dbReference>
<dbReference type="Proteomes" id="UP000010433">
    <property type="component" value="Unassembled WGS sequence"/>
</dbReference>
<dbReference type="SUPFAM" id="SSF53613">
    <property type="entry name" value="Ribokinase-like"/>
    <property type="match status" value="1"/>
</dbReference>
<evidence type="ECO:0000313" key="6">
    <source>
        <dbReference type="Proteomes" id="UP000010433"/>
    </source>
</evidence>
<dbReference type="HOGENOM" id="CLU_027634_0_1_10"/>
<dbReference type="PANTHER" id="PTHR43320:SF2">
    <property type="entry name" value="2-DEHYDRO-3-DEOXYGLUCONOKINASE_2-DEHYDRO-3-DEOXYGALACTONOKINASE"/>
    <property type="match status" value="1"/>
</dbReference>
<evidence type="ECO:0000256" key="2">
    <source>
        <dbReference type="ARBA" id="ARBA00022679"/>
    </source>
</evidence>
<feature type="domain" description="Carbohydrate kinase PfkB" evidence="4">
    <location>
        <begin position="3"/>
        <end position="323"/>
    </location>
</feature>
<reference evidence="5 6" key="1">
    <citation type="submission" date="2012-05" db="EMBL/GenBank/DDBJ databases">
        <authorList>
            <person name="Weinstock G."/>
            <person name="Sodergren E."/>
            <person name="Lobos E.A."/>
            <person name="Fulton L."/>
            <person name="Fulton R."/>
            <person name="Courtney L."/>
            <person name="Fronick C."/>
            <person name="O'Laughlin M."/>
            <person name="Godfrey J."/>
            <person name="Wilson R.M."/>
            <person name="Miner T."/>
            <person name="Farmer C."/>
            <person name="Delehaunty K."/>
            <person name="Cordes M."/>
            <person name="Minx P."/>
            <person name="Tomlinson C."/>
            <person name="Chen J."/>
            <person name="Wollam A."/>
            <person name="Pepin K.H."/>
            <person name="Bhonagiri V."/>
            <person name="Zhang X."/>
            <person name="Suruliraj S."/>
            <person name="Warren W."/>
            <person name="Mitreva M."/>
            <person name="Mardis E.R."/>
            <person name="Wilson R.K."/>
        </authorList>
    </citation>
    <scope>NUCLEOTIDE SEQUENCE [LARGE SCALE GENOMIC DNA]</scope>
    <source>
        <strain evidence="5 6">F0055</strain>
    </source>
</reference>
<organism evidence="5 6">
    <name type="scientific">Hoylesella saccharolytica F0055</name>
    <dbReference type="NCBI Taxonomy" id="1127699"/>
    <lineage>
        <taxon>Bacteria</taxon>
        <taxon>Pseudomonadati</taxon>
        <taxon>Bacteroidota</taxon>
        <taxon>Bacteroidia</taxon>
        <taxon>Bacteroidales</taxon>
        <taxon>Prevotellaceae</taxon>
        <taxon>Hoylesella</taxon>
    </lineage>
</organism>
<dbReference type="InterPro" id="IPR052700">
    <property type="entry name" value="Carb_kinase_PfkB-like"/>
</dbReference>
<dbReference type="InterPro" id="IPR011611">
    <property type="entry name" value="PfkB_dom"/>
</dbReference>
<sequence>MKEKIVTFGEILLRWSKPNFKLLSQGTSFHGNFGGSEANVAVSLALLGNEVTYVSRVPDNRMGRACIGELRYYGVDTSHMVKGGERLGCYYFEEAAAVRNANVVYDRDNSSFFSIAPGMVSWSDIFKEASVFACSGITCAISKTAADATFEAVKIAADRGLTIVCDINYRKNLWKYGADAHDTLHRLTQFSDIIFGDQNEWEVLSGIQHIPFKAPDSNYQLDLDAYKTLFEKMHRQFPRCRYMVMALRNQIASSHHTLTGLVYTQGKLYHTHICDILPIIDPMGVGDAFVAAFIHAVRKWNNDPQRCLNFSLAASAMKNSVSGDFNLFTEEEITASLTAL</sequence>
<evidence type="ECO:0000256" key="1">
    <source>
        <dbReference type="ARBA" id="ARBA00010688"/>
    </source>
</evidence>
<dbReference type="RefSeq" id="WP_009161169.1">
    <property type="nucleotide sequence ID" value="NZ_KB290963.1"/>
</dbReference>
<dbReference type="EMBL" id="AMEP01000147">
    <property type="protein sequence ID" value="EKX96976.1"/>
    <property type="molecule type" value="Genomic_DNA"/>
</dbReference>
<evidence type="ECO:0000313" key="5">
    <source>
        <dbReference type="EMBL" id="EKX96976.1"/>
    </source>
</evidence>
<dbReference type="InterPro" id="IPR029056">
    <property type="entry name" value="Ribokinase-like"/>
</dbReference>
<comment type="caution">
    <text evidence="5">The sequence shown here is derived from an EMBL/GenBank/DDBJ whole genome shotgun (WGS) entry which is preliminary data.</text>
</comment>
<keyword evidence="2" id="KW-0808">Transferase</keyword>
<dbReference type="OrthoDB" id="9813569at2"/>
<name>L1N188_9BACT</name>
<proteinExistence type="inferred from homology"/>
<dbReference type="Pfam" id="PF00294">
    <property type="entry name" value="PfkB"/>
    <property type="match status" value="1"/>
</dbReference>
<dbReference type="Gene3D" id="3.40.1190.20">
    <property type="match status" value="1"/>
</dbReference>
<comment type="similarity">
    <text evidence="1">Belongs to the carbohydrate kinase PfkB family.</text>
</comment>
<dbReference type="STRING" id="1127699.HMPREF9151_02308"/>
<keyword evidence="3 5" id="KW-0418">Kinase</keyword>
<protein>
    <submittedName>
        <fullName evidence="5">Kinase, PfkB family</fullName>
    </submittedName>
</protein>
<evidence type="ECO:0000259" key="4">
    <source>
        <dbReference type="Pfam" id="PF00294"/>
    </source>
</evidence>
<gene>
    <name evidence="5" type="ORF">HMPREF9151_02308</name>
</gene>
<dbReference type="PANTHER" id="PTHR43320">
    <property type="entry name" value="SUGAR KINASE"/>
    <property type="match status" value="1"/>
</dbReference>
<keyword evidence="6" id="KW-1185">Reference proteome</keyword>
<evidence type="ECO:0000256" key="3">
    <source>
        <dbReference type="ARBA" id="ARBA00022777"/>
    </source>
</evidence>
<dbReference type="AlphaFoldDB" id="L1N188"/>
<dbReference type="PATRIC" id="fig|1127699.3.peg.2111"/>